<keyword evidence="3" id="KW-0813">Transport</keyword>
<keyword evidence="6 8" id="KW-1133">Transmembrane helix</keyword>
<sequence>MTYVLLFAAGLLGGMINSLAGGGSFVIFPALLFAGVPPVLANASNTYACLPGYVTGTIGYWKHIAPHKGRLALYSILGLAGGFLGAEALMRISDEAFAIIIPWLMAFAVAIYIFGQRINRFFAARSTGSRHAVRAGAIGLSVLLLAISFYGGFFNAGLGIVLLAWLALAGFDDVHAMNGLKLLISAVVSVVAVLRFAATGSIAWVEGSVALAGAMVGGFAAAYFSHLVPAKMIRGFVIVYGVGLTVYFFWGVYG</sequence>
<dbReference type="HOGENOM" id="CLU_045498_7_0_5"/>
<proteinExistence type="inferred from homology"/>
<accession>G4RGM5</accession>
<evidence type="ECO:0000256" key="1">
    <source>
        <dbReference type="ARBA" id="ARBA00004651"/>
    </source>
</evidence>
<comment type="similarity">
    <text evidence="2 8">Belongs to the 4-toluene sulfonate uptake permease (TSUP) (TC 2.A.102) family.</text>
</comment>
<organism evidence="9 10">
    <name type="scientific">Pelagibacterium halotolerans (strain DSM 22347 / JCM 15775 / CGMCC 1.7692 / B2)</name>
    <dbReference type="NCBI Taxonomy" id="1082931"/>
    <lineage>
        <taxon>Bacteria</taxon>
        <taxon>Pseudomonadati</taxon>
        <taxon>Pseudomonadota</taxon>
        <taxon>Alphaproteobacteria</taxon>
        <taxon>Hyphomicrobiales</taxon>
        <taxon>Devosiaceae</taxon>
        <taxon>Pelagibacterium</taxon>
    </lineage>
</organism>
<feature type="transmembrane region" description="Helical" evidence="8">
    <location>
        <begin position="236"/>
        <end position="253"/>
    </location>
</feature>
<dbReference type="PATRIC" id="fig|1082931.4.peg.1039"/>
<keyword evidence="10" id="KW-1185">Reference proteome</keyword>
<keyword evidence="5 8" id="KW-0812">Transmembrane</keyword>
<evidence type="ECO:0000256" key="5">
    <source>
        <dbReference type="ARBA" id="ARBA00022692"/>
    </source>
</evidence>
<name>G4RGM5_PELHB</name>
<dbReference type="STRING" id="1082931.KKY_1049"/>
<reference evidence="9 10" key="1">
    <citation type="journal article" date="2012" name="J. Bacteriol.">
        <title>Complete genome sequence of Pelagibacterium halotolerans B2T.</title>
        <authorList>
            <person name="Huo Y.Y."/>
            <person name="Cheng H."/>
            <person name="Han X.F."/>
            <person name="Jiang X.W."/>
            <person name="Sun C."/>
            <person name="Zhang X.Q."/>
            <person name="Zhu X.F."/>
            <person name="Liu Y.F."/>
            <person name="Li P.F."/>
            <person name="Ni P.X."/>
            <person name="Wu M."/>
        </authorList>
    </citation>
    <scope>NUCLEOTIDE SEQUENCE [LARGE SCALE GENOMIC DNA]</scope>
    <source>
        <strain evidence="10">DSM 22347 / JCM 15775 / CGMCC 1.7692 / B2</strain>
    </source>
</reference>
<dbReference type="Pfam" id="PF01925">
    <property type="entry name" value="TauE"/>
    <property type="match status" value="1"/>
</dbReference>
<evidence type="ECO:0000313" key="9">
    <source>
        <dbReference type="EMBL" id="AEQ51084.1"/>
    </source>
</evidence>
<feature type="transmembrane region" description="Helical" evidence="8">
    <location>
        <begin position="204"/>
        <end position="224"/>
    </location>
</feature>
<keyword evidence="7 8" id="KW-0472">Membrane</keyword>
<dbReference type="EMBL" id="CP003075">
    <property type="protein sequence ID" value="AEQ51084.1"/>
    <property type="molecule type" value="Genomic_DNA"/>
</dbReference>
<dbReference type="Proteomes" id="UP000008850">
    <property type="component" value="Chromosome"/>
</dbReference>
<evidence type="ECO:0000256" key="2">
    <source>
        <dbReference type="ARBA" id="ARBA00009142"/>
    </source>
</evidence>
<evidence type="ECO:0000256" key="6">
    <source>
        <dbReference type="ARBA" id="ARBA00022989"/>
    </source>
</evidence>
<dbReference type="InterPro" id="IPR002781">
    <property type="entry name" value="TM_pro_TauE-like"/>
</dbReference>
<keyword evidence="4 8" id="KW-1003">Cell membrane</keyword>
<dbReference type="GO" id="GO:0005886">
    <property type="term" value="C:plasma membrane"/>
    <property type="evidence" value="ECO:0007669"/>
    <property type="project" value="UniProtKB-SubCell"/>
</dbReference>
<dbReference type="InterPro" id="IPR052017">
    <property type="entry name" value="TSUP"/>
</dbReference>
<comment type="subcellular location">
    <subcellularLocation>
        <location evidence="1 8">Cell membrane</location>
        <topology evidence="1 8">Multi-pass membrane protein</topology>
    </subcellularLocation>
</comment>
<feature type="transmembrane region" description="Helical" evidence="8">
    <location>
        <begin position="96"/>
        <end position="115"/>
    </location>
</feature>
<evidence type="ECO:0000256" key="7">
    <source>
        <dbReference type="ARBA" id="ARBA00023136"/>
    </source>
</evidence>
<feature type="transmembrane region" description="Helical" evidence="8">
    <location>
        <begin position="180"/>
        <end position="198"/>
    </location>
</feature>
<evidence type="ECO:0000256" key="8">
    <source>
        <dbReference type="RuleBase" id="RU363041"/>
    </source>
</evidence>
<dbReference type="AlphaFoldDB" id="G4RGM5"/>
<evidence type="ECO:0000313" key="10">
    <source>
        <dbReference type="Proteomes" id="UP000008850"/>
    </source>
</evidence>
<dbReference type="PANTHER" id="PTHR30269">
    <property type="entry name" value="TRANSMEMBRANE PROTEIN YFCA"/>
    <property type="match status" value="1"/>
</dbReference>
<protein>
    <recommendedName>
        <fullName evidence="8">Probable membrane transporter protein</fullName>
    </recommendedName>
</protein>
<dbReference type="eggNOG" id="COG0730">
    <property type="taxonomic scope" value="Bacteria"/>
</dbReference>
<evidence type="ECO:0000256" key="4">
    <source>
        <dbReference type="ARBA" id="ARBA00022475"/>
    </source>
</evidence>
<dbReference type="KEGG" id="phl:KKY_1049"/>
<feature type="transmembrane region" description="Helical" evidence="8">
    <location>
        <begin position="71"/>
        <end position="89"/>
    </location>
</feature>
<dbReference type="PANTHER" id="PTHR30269:SF0">
    <property type="entry name" value="MEMBRANE TRANSPORTER PROTEIN YFCA-RELATED"/>
    <property type="match status" value="1"/>
</dbReference>
<feature type="transmembrane region" description="Helical" evidence="8">
    <location>
        <begin position="135"/>
        <end position="168"/>
    </location>
</feature>
<gene>
    <name evidence="9" type="ordered locus">KKY_1049</name>
</gene>
<evidence type="ECO:0000256" key="3">
    <source>
        <dbReference type="ARBA" id="ARBA00022448"/>
    </source>
</evidence>